<feature type="domain" description="Shikimate dehydrogenase substrate binding N-terminal" evidence="3">
    <location>
        <begin position="5"/>
        <end position="86"/>
    </location>
</feature>
<dbReference type="InterPro" id="IPR046346">
    <property type="entry name" value="Aminoacid_DH-like_N_sf"/>
</dbReference>
<dbReference type="InterPro" id="IPR013708">
    <property type="entry name" value="Shikimate_DH-bd_N"/>
</dbReference>
<protein>
    <submittedName>
        <fullName evidence="5">Shikimate dehydrogenase</fullName>
        <ecNumber evidence="5">1.1.1.25</ecNumber>
    </submittedName>
</protein>
<keyword evidence="6" id="KW-1185">Reference proteome</keyword>
<dbReference type="SUPFAM" id="SSF51735">
    <property type="entry name" value="NAD(P)-binding Rossmann-fold domains"/>
    <property type="match status" value="1"/>
</dbReference>
<dbReference type="EC" id="1.1.1.25" evidence="5"/>
<dbReference type="PANTHER" id="PTHR21089:SF1">
    <property type="entry name" value="BIFUNCTIONAL 3-DEHYDROQUINATE DEHYDRATASE_SHIKIMATE DEHYDROGENASE, CHLOROPLASTIC"/>
    <property type="match status" value="1"/>
</dbReference>
<comment type="pathway">
    <text evidence="1">Metabolic intermediate biosynthesis; chorismate biosynthesis; chorismate from D-erythrose 4-phosphate and phosphoenolpyruvate: step 4/7.</text>
</comment>
<evidence type="ECO:0000313" key="5">
    <source>
        <dbReference type="EMBL" id="MBZ5741277.1"/>
    </source>
</evidence>
<dbReference type="NCBIfam" id="NF001311">
    <property type="entry name" value="PRK00258.1-3"/>
    <property type="match status" value="1"/>
</dbReference>
<sequence length="271" mass="27722">MRCAVLGDPIAHSLSPALHRAGYAAAGLDWTYDAVRVGDDGLADFLAGLGEEWRGLSLTMPLKRRALALGSGVTDRARLAGGANTIVLDGGRVVRADNTDYPGAAAAVREWYAGPVSAGTVLGGGATAASTGLALCDLGARRVRVLARSADRAAAAAAAIAAHPSQPQVEVAGLDAGPVDGEVVVSTIPAAAQDEQLLARCSDVPVVFEVIYDPWPTPLALAAGDRVLVSGLDLLVHQAVLQFELFTGVPGPLEAMRAAGEQVLAERHAGR</sequence>
<dbReference type="GO" id="GO:0004764">
    <property type="term" value="F:shikimate 3-dehydrogenase (NADP+) activity"/>
    <property type="evidence" value="ECO:0007669"/>
    <property type="project" value="UniProtKB-EC"/>
</dbReference>
<dbReference type="PANTHER" id="PTHR21089">
    <property type="entry name" value="SHIKIMATE DEHYDROGENASE"/>
    <property type="match status" value="1"/>
</dbReference>
<evidence type="ECO:0000259" key="3">
    <source>
        <dbReference type="Pfam" id="PF08501"/>
    </source>
</evidence>
<evidence type="ECO:0000256" key="2">
    <source>
        <dbReference type="ARBA" id="ARBA00023141"/>
    </source>
</evidence>
<dbReference type="InterPro" id="IPR041121">
    <property type="entry name" value="SDH_C"/>
</dbReference>
<reference evidence="5 6" key="1">
    <citation type="submission" date="2021-09" db="EMBL/GenBank/DDBJ databases">
        <title>Whole genome sequence of Nocardioides sp. GBK3QG-3.</title>
        <authorList>
            <person name="Tuo L."/>
        </authorList>
    </citation>
    <scope>NUCLEOTIDE SEQUENCE [LARGE SCALE GENOMIC DNA]</scope>
    <source>
        <strain evidence="5 6">GBK3QG-3</strain>
    </source>
</reference>
<dbReference type="Proteomes" id="UP000780875">
    <property type="component" value="Unassembled WGS sequence"/>
</dbReference>
<gene>
    <name evidence="5" type="ORF">K8U61_24170</name>
</gene>
<dbReference type="RefSeq" id="WP_224125575.1">
    <property type="nucleotide sequence ID" value="NZ_JAIQZJ010000028.1"/>
</dbReference>
<evidence type="ECO:0000259" key="4">
    <source>
        <dbReference type="Pfam" id="PF18317"/>
    </source>
</evidence>
<keyword evidence="5" id="KW-0560">Oxidoreductase</keyword>
<accession>A0ABS7UK58</accession>
<dbReference type="Gene3D" id="3.40.50.10860">
    <property type="entry name" value="Leucine Dehydrogenase, chain A, domain 1"/>
    <property type="match status" value="1"/>
</dbReference>
<keyword evidence="2" id="KW-0057">Aromatic amino acid biosynthesis</keyword>
<proteinExistence type="predicted"/>
<dbReference type="InterPro" id="IPR036291">
    <property type="entry name" value="NAD(P)-bd_dom_sf"/>
</dbReference>
<dbReference type="Pfam" id="PF08501">
    <property type="entry name" value="Shikimate_dh_N"/>
    <property type="match status" value="1"/>
</dbReference>
<dbReference type="EMBL" id="JAIQZJ010000028">
    <property type="protein sequence ID" value="MBZ5741277.1"/>
    <property type="molecule type" value="Genomic_DNA"/>
</dbReference>
<name>A0ABS7UK58_9ACTN</name>
<dbReference type="Pfam" id="PF18317">
    <property type="entry name" value="SDH_C"/>
    <property type="match status" value="1"/>
</dbReference>
<keyword evidence="2" id="KW-0028">Amino-acid biosynthesis</keyword>
<feature type="domain" description="SDH C-terminal" evidence="4">
    <location>
        <begin position="231"/>
        <end position="259"/>
    </location>
</feature>
<comment type="caution">
    <text evidence="5">The sequence shown here is derived from an EMBL/GenBank/DDBJ whole genome shotgun (WGS) entry which is preliminary data.</text>
</comment>
<dbReference type="InterPro" id="IPR022893">
    <property type="entry name" value="Shikimate_DH_fam"/>
</dbReference>
<organism evidence="5 6">
    <name type="scientific">Nocardioides mangrovi</name>
    <dbReference type="NCBI Taxonomy" id="2874580"/>
    <lineage>
        <taxon>Bacteria</taxon>
        <taxon>Bacillati</taxon>
        <taxon>Actinomycetota</taxon>
        <taxon>Actinomycetes</taxon>
        <taxon>Propionibacteriales</taxon>
        <taxon>Nocardioidaceae</taxon>
        <taxon>Nocardioides</taxon>
    </lineage>
</organism>
<evidence type="ECO:0000256" key="1">
    <source>
        <dbReference type="ARBA" id="ARBA00004871"/>
    </source>
</evidence>
<evidence type="ECO:0000313" key="6">
    <source>
        <dbReference type="Proteomes" id="UP000780875"/>
    </source>
</evidence>
<dbReference type="Gene3D" id="3.40.50.720">
    <property type="entry name" value="NAD(P)-binding Rossmann-like Domain"/>
    <property type="match status" value="1"/>
</dbReference>
<dbReference type="SUPFAM" id="SSF53223">
    <property type="entry name" value="Aminoacid dehydrogenase-like, N-terminal domain"/>
    <property type="match status" value="1"/>
</dbReference>